<keyword evidence="5" id="KW-1185">Reference proteome</keyword>
<dbReference type="HOGENOM" id="CLU_1229462_0_0_12"/>
<organism evidence="4 5">
    <name type="scientific">Turneriella parva (strain ATCC BAA-1111 / DSM 21527 / NCTC 11395 / H)</name>
    <name type="common">Leptospira parva</name>
    <dbReference type="NCBI Taxonomy" id="869212"/>
    <lineage>
        <taxon>Bacteria</taxon>
        <taxon>Pseudomonadati</taxon>
        <taxon>Spirochaetota</taxon>
        <taxon>Spirochaetia</taxon>
        <taxon>Leptospirales</taxon>
        <taxon>Leptospiraceae</taxon>
        <taxon>Turneriella</taxon>
    </lineage>
</organism>
<dbReference type="InterPro" id="IPR001647">
    <property type="entry name" value="HTH_TetR"/>
</dbReference>
<feature type="DNA-binding region" description="H-T-H motif" evidence="2">
    <location>
        <begin position="37"/>
        <end position="56"/>
    </location>
</feature>
<dbReference type="AlphaFoldDB" id="I4B0Z1"/>
<evidence type="ECO:0000256" key="2">
    <source>
        <dbReference type="PROSITE-ProRule" id="PRU00335"/>
    </source>
</evidence>
<dbReference type="RefSeq" id="WP_014801468.1">
    <property type="nucleotide sequence ID" value="NC_018020.1"/>
</dbReference>
<dbReference type="SUPFAM" id="SSF46689">
    <property type="entry name" value="Homeodomain-like"/>
    <property type="match status" value="1"/>
</dbReference>
<dbReference type="InterPro" id="IPR036271">
    <property type="entry name" value="Tet_transcr_reg_TetR-rel_C_sf"/>
</dbReference>
<evidence type="ECO:0000313" key="4">
    <source>
        <dbReference type="EMBL" id="AFM10948.1"/>
    </source>
</evidence>
<dbReference type="KEGG" id="tpx:Turpa_0288"/>
<gene>
    <name evidence="4" type="ordered locus">Turpa_0288</name>
</gene>
<evidence type="ECO:0000256" key="1">
    <source>
        <dbReference type="ARBA" id="ARBA00023125"/>
    </source>
</evidence>
<dbReference type="STRING" id="869212.Turpa_0288"/>
<protein>
    <submittedName>
        <fullName evidence="4">Transcriptional regulator, TetR family</fullName>
    </submittedName>
</protein>
<reference evidence="4 5" key="1">
    <citation type="submission" date="2012-06" db="EMBL/GenBank/DDBJ databases">
        <title>The complete chromosome of genome of Turneriella parva DSM 21527.</title>
        <authorList>
            <consortium name="US DOE Joint Genome Institute (JGI-PGF)"/>
            <person name="Lucas S."/>
            <person name="Han J."/>
            <person name="Lapidus A."/>
            <person name="Bruce D."/>
            <person name="Goodwin L."/>
            <person name="Pitluck S."/>
            <person name="Peters L."/>
            <person name="Kyrpides N."/>
            <person name="Mavromatis K."/>
            <person name="Ivanova N."/>
            <person name="Mikhailova N."/>
            <person name="Chertkov O."/>
            <person name="Detter J.C."/>
            <person name="Tapia R."/>
            <person name="Han C."/>
            <person name="Land M."/>
            <person name="Hauser L."/>
            <person name="Markowitz V."/>
            <person name="Cheng J.-F."/>
            <person name="Hugenholtz P."/>
            <person name="Woyke T."/>
            <person name="Wu D."/>
            <person name="Gronow S."/>
            <person name="Wellnitz S."/>
            <person name="Brambilla E."/>
            <person name="Klenk H.-P."/>
            <person name="Eisen J.A."/>
        </authorList>
    </citation>
    <scope>NUCLEOTIDE SEQUENCE [LARGE SCALE GENOMIC DNA]</scope>
    <source>
        <strain evidence="5">ATCC BAA-1111 / DSM 21527 / NCTC 11395 / H</strain>
    </source>
</reference>
<dbReference type="Pfam" id="PF00440">
    <property type="entry name" value="TetR_N"/>
    <property type="match status" value="1"/>
</dbReference>
<dbReference type="Gene3D" id="1.10.357.10">
    <property type="entry name" value="Tetracycline Repressor, domain 2"/>
    <property type="match status" value="1"/>
</dbReference>
<dbReference type="EMBL" id="CP002959">
    <property type="protein sequence ID" value="AFM10948.1"/>
    <property type="molecule type" value="Genomic_DNA"/>
</dbReference>
<feature type="domain" description="HTH tetR-type" evidence="3">
    <location>
        <begin position="14"/>
        <end position="74"/>
    </location>
</feature>
<sequence length="225" mass="26700">MGRQPLDKERELDPKVRSEYLAQLMPHFIEHGMSVHSMDSIVQHLQISKATFYRHFRSRDELFEIFIDHLVDKILSSRFFLHNKALPYEERYLLTFAAILHEIGGIGFLLLADLRTNLPHLWEKIRATYAVYEEELHAFFQEGIDSGYVHKVNPSILAHMIILFFRELMRPEYLQSLNMTLAEAFMATFRIQVRSIVSKPDFSFEAMEERMRTMFPELESLFKRL</sequence>
<dbReference type="Proteomes" id="UP000006048">
    <property type="component" value="Chromosome"/>
</dbReference>
<dbReference type="OrthoDB" id="323816at2"/>
<dbReference type="GO" id="GO:0003677">
    <property type="term" value="F:DNA binding"/>
    <property type="evidence" value="ECO:0007669"/>
    <property type="project" value="UniProtKB-UniRule"/>
</dbReference>
<keyword evidence="1 2" id="KW-0238">DNA-binding</keyword>
<evidence type="ECO:0000313" key="5">
    <source>
        <dbReference type="Proteomes" id="UP000006048"/>
    </source>
</evidence>
<dbReference type="SUPFAM" id="SSF48498">
    <property type="entry name" value="Tetracyclin repressor-like, C-terminal domain"/>
    <property type="match status" value="1"/>
</dbReference>
<evidence type="ECO:0000259" key="3">
    <source>
        <dbReference type="PROSITE" id="PS50977"/>
    </source>
</evidence>
<dbReference type="InterPro" id="IPR009057">
    <property type="entry name" value="Homeodomain-like_sf"/>
</dbReference>
<dbReference type="Gene3D" id="1.10.10.60">
    <property type="entry name" value="Homeodomain-like"/>
    <property type="match status" value="1"/>
</dbReference>
<name>I4B0Z1_TURPD</name>
<dbReference type="PROSITE" id="PS50977">
    <property type="entry name" value="HTH_TETR_2"/>
    <property type="match status" value="1"/>
</dbReference>
<accession>I4B0Z1</accession>
<proteinExistence type="predicted"/>